<accession>A0A1W1B8M2</accession>
<reference evidence="1" key="1">
    <citation type="submission" date="2016-10" db="EMBL/GenBank/DDBJ databases">
        <authorList>
            <person name="de Groot N.N."/>
        </authorList>
    </citation>
    <scope>NUCLEOTIDE SEQUENCE</scope>
</reference>
<name>A0A1W1B8M2_9ZZZZ</name>
<protein>
    <submittedName>
        <fullName evidence="1">Uncharacterized protein</fullName>
    </submittedName>
</protein>
<organism evidence="1">
    <name type="scientific">hydrothermal vent metagenome</name>
    <dbReference type="NCBI Taxonomy" id="652676"/>
    <lineage>
        <taxon>unclassified sequences</taxon>
        <taxon>metagenomes</taxon>
        <taxon>ecological metagenomes</taxon>
    </lineage>
</organism>
<proteinExistence type="predicted"/>
<dbReference type="AlphaFoldDB" id="A0A1W1B8M2"/>
<dbReference type="EMBL" id="FPHD01000001">
    <property type="protein sequence ID" value="SFV49881.1"/>
    <property type="molecule type" value="Genomic_DNA"/>
</dbReference>
<evidence type="ECO:0000313" key="1">
    <source>
        <dbReference type="EMBL" id="SFV49881.1"/>
    </source>
</evidence>
<sequence>MILKDYPLLDEAKIGVYLSDLGTESEEEAQALFDYYQVIKSEKENAVEIIDGLIDSLDSSKHKLQELLLDPLQEQVEFEDGIRYSDFLKLIESRGSFRKAFEDIMFSTKVVITDKDEFIDFVMQLANEGFDEMALGYLDATTSLFGDDQDVLALYNVVRGVRK</sequence>
<gene>
    <name evidence="1" type="ORF">MNB_SV-8-669</name>
</gene>